<dbReference type="RefSeq" id="WP_019726721.1">
    <property type="nucleotide sequence ID" value="NZ_CBDDSE010000001.1"/>
</dbReference>
<proteinExistence type="predicted"/>
<dbReference type="InterPro" id="IPR009734">
    <property type="entry name" value="Myoviridae_GpU"/>
</dbReference>
<protein>
    <submittedName>
        <fullName evidence="1">Uncharacterized protein</fullName>
    </submittedName>
</protein>
<sequence length="289" mass="30611">MWAVLGKIEFELVSHPSVMEERTSADYAEHALINSKPMLEHVGDGLDELMLDIQLHASQVDPEAQIRQLKQAQAAHEPLPLVLGSGDYRGVYLLTGVDTRVSRTDGSGRLVNATVSLTLREYSGKYTKPLPNPLALKSAAALPGAKIGGISSLFSTPMQQVLGSAVSAGNLLRAGVEAYDTARTVRNNPSVLLGQAGELMRMSQQVLEPLGVMGAAAQLLGNGGDLVRLSASVGRDVQDAVQSMRDVHIGNIVAQVDSASVRMNTAYGQLQEAAPRLAGLAANIITRRG</sequence>
<reference evidence="1" key="1">
    <citation type="submission" date="2015-08" db="EMBL/GenBank/DDBJ databases">
        <title>Pseudomonas aeruginosa strain CCBH4851 chromosome region.</title>
        <authorList>
            <person name="Silveira M.C."/>
            <person name="Carvalho-Assef A.P.D."/>
            <person name="Albano R.M."/>
        </authorList>
    </citation>
    <scope>NUCLEOTIDE SEQUENCE</scope>
    <source>
        <strain evidence="1">CCBH4851</strain>
    </source>
</reference>
<name>A0A0P0A749_PSEAI</name>
<dbReference type="EMBL" id="KT454971">
    <property type="protein sequence ID" value="ALI58993.1"/>
    <property type="molecule type" value="Genomic_DNA"/>
</dbReference>
<evidence type="ECO:0000313" key="1">
    <source>
        <dbReference type="EMBL" id="ALI58993.1"/>
    </source>
</evidence>
<accession>A0A0P0A749</accession>
<dbReference type="AlphaFoldDB" id="A0A0P0A749"/>
<organism evidence="1">
    <name type="scientific">Pseudomonas aeruginosa</name>
    <dbReference type="NCBI Taxonomy" id="287"/>
    <lineage>
        <taxon>Bacteria</taxon>
        <taxon>Pseudomonadati</taxon>
        <taxon>Pseudomonadota</taxon>
        <taxon>Gammaproteobacteria</taxon>
        <taxon>Pseudomonadales</taxon>
        <taxon>Pseudomonadaceae</taxon>
        <taxon>Pseudomonas</taxon>
    </lineage>
</organism>
<dbReference type="PATRIC" id="fig|287.2965.peg.5291"/>
<dbReference type="Pfam" id="PF06995">
    <property type="entry name" value="Phage_P2_GpU"/>
    <property type="match status" value="1"/>
</dbReference>
<gene>
    <name evidence="1" type="ORF">CCBH4851_00290</name>
</gene>